<accession>A0A6M4A1F0</accession>
<gene>
    <name evidence="2" type="ORF">C798_25670</name>
</gene>
<evidence type="ECO:0000256" key="1">
    <source>
        <dbReference type="SAM" id="MobiDB-lite"/>
    </source>
</evidence>
<reference evidence="2 3" key="1">
    <citation type="journal article" date="2012" name="J. Bacteriol.">
        <title>Genome sequence of the pathogenic Herbaspirillum seropedicae strain Os34, isolated from rice roots.</title>
        <authorList>
            <person name="Ye W."/>
            <person name="Ye S."/>
            <person name="Liu J."/>
            <person name="Chang S."/>
            <person name="Chen M."/>
            <person name="Zhu B."/>
            <person name="Guo L."/>
            <person name="An Q."/>
        </authorList>
    </citation>
    <scope>NUCLEOTIDE SEQUENCE [LARGE SCALE GENOMIC DNA]</scope>
    <source>
        <strain evidence="2 3">Os34</strain>
    </source>
</reference>
<evidence type="ECO:0000313" key="2">
    <source>
        <dbReference type="EMBL" id="QJQ03502.1"/>
    </source>
</evidence>
<feature type="compositionally biased region" description="Basic and acidic residues" evidence="1">
    <location>
        <begin position="76"/>
        <end position="99"/>
    </location>
</feature>
<organism evidence="2 3">
    <name type="scientific">Herbaspirillum rubrisubalbicans Os34</name>
    <dbReference type="NCBI Taxonomy" id="1235827"/>
    <lineage>
        <taxon>Bacteria</taxon>
        <taxon>Pseudomonadati</taxon>
        <taxon>Pseudomonadota</taxon>
        <taxon>Betaproteobacteria</taxon>
        <taxon>Burkholderiales</taxon>
        <taxon>Oxalobacteraceae</taxon>
        <taxon>Herbaspirillum</taxon>
    </lineage>
</organism>
<evidence type="ECO:0000313" key="3">
    <source>
        <dbReference type="Proteomes" id="UP000501648"/>
    </source>
</evidence>
<name>A0A6M4A1F0_9BURK</name>
<dbReference type="EMBL" id="CP008956">
    <property type="protein sequence ID" value="QJQ03502.1"/>
    <property type="molecule type" value="Genomic_DNA"/>
</dbReference>
<protein>
    <submittedName>
        <fullName evidence="2">Uncharacterized protein</fullName>
    </submittedName>
</protein>
<feature type="region of interest" description="Disordered" evidence="1">
    <location>
        <begin position="72"/>
        <end position="99"/>
    </location>
</feature>
<dbReference type="Proteomes" id="UP000501648">
    <property type="component" value="Chromosome"/>
</dbReference>
<proteinExistence type="predicted"/>
<sequence>MKIGHCGVKQQGKTDLFHYDSCLKFRGEMLPFRDEPGLHWAIGVGDWFRHRRSGRATAGQCKTPQSSYLRYQSSVHEPHSEQAKEGARRDKERSAALGI</sequence>
<dbReference type="AlphaFoldDB" id="A0A6M4A1F0"/>